<protein>
    <submittedName>
        <fullName evidence="3">General stress protein</fullName>
    </submittedName>
</protein>
<keyword evidence="4" id="KW-1185">Reference proteome</keyword>
<dbReference type="RefSeq" id="WP_036804501.1">
    <property type="nucleotide sequence ID" value="NZ_CP051177.1"/>
</dbReference>
<dbReference type="EMBL" id="CP051177">
    <property type="protein sequence ID" value="QKX49360.1"/>
    <property type="molecule type" value="Genomic_DNA"/>
</dbReference>
<name>A0A7H8Q6B6_9BACL</name>
<dbReference type="AlphaFoldDB" id="A0A7H8Q6B6"/>
<evidence type="ECO:0000313" key="4">
    <source>
        <dbReference type="Proteomes" id="UP000509222"/>
    </source>
</evidence>
<evidence type="ECO:0000313" key="3">
    <source>
        <dbReference type="EMBL" id="QKX49360.1"/>
    </source>
</evidence>
<feature type="compositionally biased region" description="Polar residues" evidence="1">
    <location>
        <begin position="128"/>
        <end position="141"/>
    </location>
</feature>
<feature type="region of interest" description="Disordered" evidence="1">
    <location>
        <begin position="119"/>
        <end position="181"/>
    </location>
</feature>
<organism evidence="3 4">
    <name type="scientific">Planococcus glaciei</name>
    <dbReference type="NCBI Taxonomy" id="459472"/>
    <lineage>
        <taxon>Bacteria</taxon>
        <taxon>Bacillati</taxon>
        <taxon>Bacillota</taxon>
        <taxon>Bacilli</taxon>
        <taxon>Bacillales</taxon>
        <taxon>Caryophanaceae</taxon>
        <taxon>Planococcus</taxon>
    </lineage>
</organism>
<proteinExistence type="predicted"/>
<feature type="domain" description="General stress protein 17M-like" evidence="2">
    <location>
        <begin position="7"/>
        <end position="98"/>
    </location>
</feature>
<accession>A0A7H8Q6B6</accession>
<dbReference type="Pfam" id="PF11181">
    <property type="entry name" value="YflT"/>
    <property type="match status" value="1"/>
</dbReference>
<dbReference type="Proteomes" id="UP000509222">
    <property type="component" value="Chromosome"/>
</dbReference>
<feature type="compositionally biased region" description="Basic and acidic residues" evidence="1">
    <location>
        <begin position="146"/>
        <end position="168"/>
    </location>
</feature>
<evidence type="ECO:0000259" key="2">
    <source>
        <dbReference type="Pfam" id="PF11181"/>
    </source>
</evidence>
<sequence>MGYEKKVLAVVYAENDLLNKINDLKQQGYDESEIHVMAKDMDQFDRIEHQTDVETEDAGSFKEKFKGIFSGSDNGGGVKSLDLSDEETKRYSDEIDKGGILLYVHGGRKGIDEVIEESHFRDRDGNPVQASTNEYVNSVDNTFDDPQDRFDRGESFQHDPLLMKEENHISFTTQPEHDKKK</sequence>
<reference evidence="4" key="1">
    <citation type="submission" date="2020-06" db="EMBL/GenBank/DDBJ databases">
        <title>Isolation of Planomicrobium glaciei.</title>
        <authorList>
            <person name="Malisova L."/>
            <person name="Safrankova R."/>
            <person name="Jakubu V."/>
            <person name="Spanelova P."/>
        </authorList>
    </citation>
    <scope>NUCLEOTIDE SEQUENCE [LARGE SCALE GENOMIC DNA]</scope>
    <source>
        <strain evidence="4">NRL-ATB46093</strain>
    </source>
</reference>
<gene>
    <name evidence="3" type="ORF">HF394_01525</name>
</gene>
<evidence type="ECO:0000256" key="1">
    <source>
        <dbReference type="SAM" id="MobiDB-lite"/>
    </source>
</evidence>
<dbReference type="InterPro" id="IPR025889">
    <property type="entry name" value="GSP17M-like_dom"/>
</dbReference>